<dbReference type="PANTHER" id="PTHR43290">
    <property type="entry name" value="MEVALONATE KINASE"/>
    <property type="match status" value="1"/>
</dbReference>
<keyword evidence="8" id="KW-0443">Lipid metabolism</keyword>
<comment type="pathway">
    <text evidence="9">Isoprenoid biosynthesis; isopentenyl diphosphate biosynthesis via mevalonate pathway; isopentenyl diphosphate from (R)-mevalonate: step 1/3.</text>
</comment>
<comment type="caution">
    <text evidence="12">The sequence shown here is derived from an EMBL/GenBank/DDBJ whole genome shotgun (WGS) entry which is preliminary data.</text>
</comment>
<keyword evidence="6" id="KW-0067">ATP-binding</keyword>
<dbReference type="InterPro" id="IPR006204">
    <property type="entry name" value="GHMP_kinase_N_dom"/>
</dbReference>
<evidence type="ECO:0000256" key="1">
    <source>
        <dbReference type="ARBA" id="ARBA00022490"/>
    </source>
</evidence>
<dbReference type="InterPro" id="IPR020568">
    <property type="entry name" value="Ribosomal_Su5_D2-typ_SF"/>
</dbReference>
<evidence type="ECO:0000313" key="13">
    <source>
        <dbReference type="Proteomes" id="UP000295484"/>
    </source>
</evidence>
<evidence type="ECO:0000313" key="12">
    <source>
        <dbReference type="EMBL" id="TDX29689.1"/>
    </source>
</evidence>
<dbReference type="InterPro" id="IPR036554">
    <property type="entry name" value="GHMP_kinase_C_sf"/>
</dbReference>
<dbReference type="SUPFAM" id="SSF54211">
    <property type="entry name" value="Ribosomal protein S5 domain 2-like"/>
    <property type="match status" value="1"/>
</dbReference>
<keyword evidence="5 12" id="KW-0418">Kinase</keyword>
<evidence type="ECO:0000256" key="5">
    <source>
        <dbReference type="ARBA" id="ARBA00022777"/>
    </source>
</evidence>
<keyword evidence="7" id="KW-0460">Magnesium</keyword>
<dbReference type="GO" id="GO:0005524">
    <property type="term" value="F:ATP binding"/>
    <property type="evidence" value="ECO:0007669"/>
    <property type="project" value="UniProtKB-KW"/>
</dbReference>
<dbReference type="InterPro" id="IPR013750">
    <property type="entry name" value="GHMP_kinase_C_dom"/>
</dbReference>
<evidence type="ECO:0000256" key="6">
    <source>
        <dbReference type="ARBA" id="ARBA00022840"/>
    </source>
</evidence>
<dbReference type="Gene3D" id="3.30.230.10">
    <property type="match status" value="1"/>
</dbReference>
<dbReference type="SUPFAM" id="SSF55060">
    <property type="entry name" value="GHMP Kinase, C-terminal domain"/>
    <property type="match status" value="1"/>
</dbReference>
<organism evidence="12 13">
    <name type="scientific">Rhodovulum visakhapatnamense</name>
    <dbReference type="NCBI Taxonomy" id="364297"/>
    <lineage>
        <taxon>Bacteria</taxon>
        <taxon>Pseudomonadati</taxon>
        <taxon>Pseudomonadota</taxon>
        <taxon>Alphaproteobacteria</taxon>
        <taxon>Rhodobacterales</taxon>
        <taxon>Paracoccaceae</taxon>
        <taxon>Rhodovulum</taxon>
    </lineage>
</organism>
<dbReference type="InterPro" id="IPR006205">
    <property type="entry name" value="Mev_gal_kin"/>
</dbReference>
<proteinExistence type="predicted"/>
<feature type="domain" description="GHMP kinase C-terminal" evidence="11">
    <location>
        <begin position="227"/>
        <end position="291"/>
    </location>
</feature>
<evidence type="ECO:0000256" key="8">
    <source>
        <dbReference type="ARBA" id="ARBA00023098"/>
    </source>
</evidence>
<evidence type="ECO:0000256" key="3">
    <source>
        <dbReference type="ARBA" id="ARBA00022679"/>
    </source>
</evidence>
<keyword evidence="3" id="KW-0808">Transferase</keyword>
<dbReference type="Gene3D" id="3.30.70.890">
    <property type="entry name" value="GHMP kinase, C-terminal domain"/>
    <property type="match status" value="1"/>
</dbReference>
<keyword evidence="2" id="KW-0444">Lipid biosynthesis</keyword>
<dbReference type="UniPathway" id="UPA00057">
    <property type="reaction ID" value="UER00098"/>
</dbReference>
<dbReference type="PANTHER" id="PTHR43290:SF2">
    <property type="entry name" value="MEVALONATE KINASE"/>
    <property type="match status" value="1"/>
</dbReference>
<dbReference type="Pfam" id="PF00288">
    <property type="entry name" value="GHMP_kinases_N"/>
    <property type="match status" value="1"/>
</dbReference>
<keyword evidence="1" id="KW-0963">Cytoplasm</keyword>
<evidence type="ECO:0000259" key="10">
    <source>
        <dbReference type="Pfam" id="PF00288"/>
    </source>
</evidence>
<evidence type="ECO:0000256" key="4">
    <source>
        <dbReference type="ARBA" id="ARBA00022741"/>
    </source>
</evidence>
<name>A0A4R8FSS1_9RHOB</name>
<accession>A0A4R8FSS1</accession>
<protein>
    <submittedName>
        <fullName evidence="12">Mevalonate kinase</fullName>
    </submittedName>
</protein>
<dbReference type="GO" id="GO:0019287">
    <property type="term" value="P:isopentenyl diphosphate biosynthetic process, mevalonate pathway"/>
    <property type="evidence" value="ECO:0007669"/>
    <property type="project" value="UniProtKB-UniPathway"/>
</dbReference>
<reference evidence="12 13" key="1">
    <citation type="submission" date="2019-03" db="EMBL/GenBank/DDBJ databases">
        <title>Genomic Encyclopedia of Type Strains, Phase IV (KMG-IV): sequencing the most valuable type-strain genomes for metagenomic binning, comparative biology and taxonomic classification.</title>
        <authorList>
            <person name="Goeker M."/>
        </authorList>
    </citation>
    <scope>NUCLEOTIDE SEQUENCE [LARGE SCALE GENOMIC DNA]</scope>
    <source>
        <strain evidence="12 13">JA181</strain>
    </source>
</reference>
<dbReference type="EMBL" id="SOEB01000008">
    <property type="protein sequence ID" value="TDX29689.1"/>
    <property type="molecule type" value="Genomic_DNA"/>
</dbReference>
<evidence type="ECO:0000256" key="9">
    <source>
        <dbReference type="ARBA" id="ARBA00029438"/>
    </source>
</evidence>
<gene>
    <name evidence="12" type="ORF">EV657_108109</name>
</gene>
<dbReference type="GO" id="GO:0005737">
    <property type="term" value="C:cytoplasm"/>
    <property type="evidence" value="ECO:0007669"/>
    <property type="project" value="InterPro"/>
</dbReference>
<keyword evidence="4" id="KW-0547">Nucleotide-binding</keyword>
<dbReference type="Proteomes" id="UP000295484">
    <property type="component" value="Unassembled WGS sequence"/>
</dbReference>
<feature type="domain" description="GHMP kinase N-terminal" evidence="10">
    <location>
        <begin position="69"/>
        <end position="151"/>
    </location>
</feature>
<sequence length="310" mass="31613">MKVSAPGSIMITGEHAVVYGHAAIVAAVEQRITIEVTPLAERQLQILSDIAPPATVPLDPIVVEGPYRFVLAAAARFAGRLPGGARLEIASEIDPTLGLGSSAAVTVAALGAFARLSGAPTEGLHTDALAVVRRIQGRGSGADLAASLKGGMNAYRLGAGMLTGAPPEAARAQIDRLPMPPALSLRHAGYKTPTAEVLARVAAAMEGREAEFAALYDRMGDCAAATIAAATRRDWAGFGAALSVYQGLMAELGVCDDTMGRIIAEAKTTPGLLGAKITGSGLGDCVLALGARPEGFTPVAVAEEGLRIDD</sequence>
<dbReference type="Pfam" id="PF08544">
    <property type="entry name" value="GHMP_kinases_C"/>
    <property type="match status" value="1"/>
</dbReference>
<evidence type="ECO:0000256" key="2">
    <source>
        <dbReference type="ARBA" id="ARBA00022516"/>
    </source>
</evidence>
<evidence type="ECO:0000256" key="7">
    <source>
        <dbReference type="ARBA" id="ARBA00022842"/>
    </source>
</evidence>
<dbReference type="PRINTS" id="PR00959">
    <property type="entry name" value="MEVGALKINASE"/>
</dbReference>
<dbReference type="GO" id="GO:0004496">
    <property type="term" value="F:mevalonate kinase activity"/>
    <property type="evidence" value="ECO:0007669"/>
    <property type="project" value="InterPro"/>
</dbReference>
<evidence type="ECO:0000259" key="11">
    <source>
        <dbReference type="Pfam" id="PF08544"/>
    </source>
</evidence>
<dbReference type="AlphaFoldDB" id="A0A4R8FSS1"/>
<dbReference type="InterPro" id="IPR014721">
    <property type="entry name" value="Ribsml_uS5_D2-typ_fold_subgr"/>
</dbReference>
<dbReference type="RefSeq" id="WP_134077728.1">
    <property type="nucleotide sequence ID" value="NZ_SOEB01000008.1"/>
</dbReference>